<dbReference type="InParanoid" id="A0A6P8QGU9"/>
<feature type="region of interest" description="Disordered" evidence="1">
    <location>
        <begin position="431"/>
        <end position="464"/>
    </location>
</feature>
<feature type="compositionally biased region" description="Low complexity" evidence="1">
    <location>
        <begin position="365"/>
        <end position="383"/>
    </location>
</feature>
<keyword evidence="3" id="KW-1185">Reference proteome</keyword>
<organism evidence="3 4">
    <name type="scientific">Geotrypetes seraphini</name>
    <name type="common">Gaboon caecilian</name>
    <name type="synonym">Caecilia seraphini</name>
    <dbReference type="NCBI Taxonomy" id="260995"/>
    <lineage>
        <taxon>Eukaryota</taxon>
        <taxon>Metazoa</taxon>
        <taxon>Chordata</taxon>
        <taxon>Craniata</taxon>
        <taxon>Vertebrata</taxon>
        <taxon>Euteleostomi</taxon>
        <taxon>Amphibia</taxon>
        <taxon>Gymnophiona</taxon>
        <taxon>Geotrypetes</taxon>
    </lineage>
</organism>
<dbReference type="GO" id="GO:0003779">
    <property type="term" value="F:actin binding"/>
    <property type="evidence" value="ECO:0007669"/>
    <property type="project" value="InterPro"/>
</dbReference>
<feature type="compositionally biased region" description="Polar residues" evidence="1">
    <location>
        <begin position="132"/>
        <end position="144"/>
    </location>
</feature>
<accession>A0A6P8QGU9</accession>
<dbReference type="KEGG" id="gsh:117354015"/>
<dbReference type="GeneID" id="117354015"/>
<feature type="compositionally biased region" description="Low complexity" evidence="1">
    <location>
        <begin position="341"/>
        <end position="353"/>
    </location>
</feature>
<reference evidence="4" key="1">
    <citation type="submission" date="2025-08" db="UniProtKB">
        <authorList>
            <consortium name="RefSeq"/>
        </authorList>
    </citation>
    <scope>IDENTIFICATION</scope>
</reference>
<feature type="compositionally biased region" description="Basic and acidic residues" evidence="1">
    <location>
        <begin position="105"/>
        <end position="114"/>
    </location>
</feature>
<dbReference type="CDD" id="cd22077">
    <property type="entry name" value="WH2_WAS_WASL-2_3"/>
    <property type="match status" value="1"/>
</dbReference>
<feature type="compositionally biased region" description="Polar residues" evidence="1">
    <location>
        <begin position="306"/>
        <end position="317"/>
    </location>
</feature>
<sequence>MVKNQDLQDSQDLQDVGRTTLRMECSFSRFWGMKRRSAHCSGVERRRRRRSGSRWEDAEPDPAPPPPLSLPAPRHRASGRGEEAAGAEIGGVHSDPTTQASADPSKIKYEEPKGRGALLVDIQKGARLKKVTQISDRSAPQIENSKGPVKEAGGGGGSTGTVRSAASQALGGLFAGGFPVLRPTGQRDNAGNKPAFQPSGNRTAGPRFPDPLFSNSKAGSNNLNSANPPQPAAASEAISNALRAAPSLPYTTSSLSPPTTTSKLLPTVQDSPPPPPLVDRSTKMTSQVPVYPPPLPPPLPFFLPVSQSDIPLRSQETPALPPPPPRPAPPCGFPNRVADFSSSSLPLSGSREPTPSPPPVPPPLFSRRPILLPPTSTTISSTLHGNNVPPALPPKSPMYPFQASKLSIQSMPLPPTPPFSQATAVQKRMQTKSAVSAGGKQIPPPIPPARSPATELSSKHQPSQVLDWAPSYHSHPIFKNANSQIMDEFESKFAFHSVDEFPPPDEYKPFPRIYPSKIARANGRDLLSRTQMR</sequence>
<dbReference type="OrthoDB" id="6157464at2759"/>
<dbReference type="SMART" id="SM00246">
    <property type="entry name" value="WH2"/>
    <property type="match status" value="1"/>
</dbReference>
<dbReference type="PROSITE" id="PS51082">
    <property type="entry name" value="WH2"/>
    <property type="match status" value="1"/>
</dbReference>
<feature type="compositionally biased region" description="Pro residues" evidence="1">
    <location>
        <begin position="290"/>
        <end position="301"/>
    </location>
</feature>
<name>A0A6P8QGU9_GEOSA</name>
<feature type="compositionally biased region" description="Low complexity" evidence="1">
    <location>
        <begin position="246"/>
        <end position="267"/>
    </location>
</feature>
<dbReference type="InterPro" id="IPR003124">
    <property type="entry name" value="WH2_dom"/>
</dbReference>
<feature type="compositionally biased region" description="Pro residues" evidence="1">
    <location>
        <begin position="61"/>
        <end position="70"/>
    </location>
</feature>
<evidence type="ECO:0000259" key="2">
    <source>
        <dbReference type="PROSITE" id="PS51082"/>
    </source>
</evidence>
<dbReference type="FunCoup" id="A0A6P8QGU9">
    <property type="interactions" value="383"/>
</dbReference>
<proteinExistence type="predicted"/>
<dbReference type="Proteomes" id="UP000515159">
    <property type="component" value="Chromosome 2"/>
</dbReference>
<evidence type="ECO:0000256" key="1">
    <source>
        <dbReference type="SAM" id="MobiDB-lite"/>
    </source>
</evidence>
<feature type="compositionally biased region" description="Pro residues" evidence="1">
    <location>
        <begin position="319"/>
        <end position="332"/>
    </location>
</feature>
<feature type="region of interest" description="Disordered" evidence="1">
    <location>
        <begin position="36"/>
        <end position="385"/>
    </location>
</feature>
<feature type="compositionally biased region" description="Polar residues" evidence="1">
    <location>
        <begin position="454"/>
        <end position="464"/>
    </location>
</feature>
<evidence type="ECO:0000313" key="3">
    <source>
        <dbReference type="Proteomes" id="UP000515159"/>
    </source>
</evidence>
<dbReference type="AlphaFoldDB" id="A0A6P8QGU9"/>
<evidence type="ECO:0000313" key="4">
    <source>
        <dbReference type="RefSeq" id="XP_033786633.1"/>
    </source>
</evidence>
<dbReference type="RefSeq" id="XP_033786633.1">
    <property type="nucleotide sequence ID" value="XM_033930742.1"/>
</dbReference>
<feature type="compositionally biased region" description="Pro residues" evidence="1">
    <location>
        <begin position="354"/>
        <end position="364"/>
    </location>
</feature>
<feature type="compositionally biased region" description="Low complexity" evidence="1">
    <location>
        <begin position="220"/>
        <end position="235"/>
    </location>
</feature>
<dbReference type="CTD" id="644150"/>
<dbReference type="Pfam" id="PF02205">
    <property type="entry name" value="WH2"/>
    <property type="match status" value="1"/>
</dbReference>
<feature type="domain" description="WH2" evidence="2">
    <location>
        <begin position="114"/>
        <end position="131"/>
    </location>
</feature>
<gene>
    <name evidence="4" type="primary">WIPF3</name>
</gene>
<protein>
    <submittedName>
        <fullName evidence="4">WAS/WASL-interacting protein family member 3 isoform X1</fullName>
    </submittedName>
</protein>